<evidence type="ECO:0000313" key="1">
    <source>
        <dbReference type="EMBL" id="KUO22118.1"/>
    </source>
</evidence>
<dbReference type="PROSITE" id="PS51257">
    <property type="entry name" value="PROKAR_LIPOPROTEIN"/>
    <property type="match status" value="1"/>
</dbReference>
<dbReference type="AlphaFoldDB" id="A0A101V461"/>
<sequence length="157" mass="16164">MRPQSSEKRIWPFVLTRVAEPGPIVGVTGVGCFPGEAFGIGAVSSLCPQFGEPIQGTGRAAVSCFPGKAFGFGAVAGFLSKLGKSKQGANTAASVVQLSEPLGFYTVAGLLSEFGQKVKGALVASCSGFTKQGFRLFVLPTLRPYLAEMSQGASEGP</sequence>
<accession>A0A101V461</accession>
<name>A0A101V461_9ACTN</name>
<keyword evidence="2" id="KW-1185">Reference proteome</keyword>
<proteinExistence type="predicted"/>
<dbReference type="Proteomes" id="UP000053260">
    <property type="component" value="Unassembled WGS sequence"/>
</dbReference>
<reference evidence="1 2" key="1">
    <citation type="submission" date="2015-10" db="EMBL/GenBank/DDBJ databases">
        <title>Draft genome sequence of Streptomyces sp. RV15, isolated from a marine sponge.</title>
        <authorList>
            <person name="Ruckert C."/>
            <person name="Abdelmohsen U.R."/>
            <person name="Winkler A."/>
            <person name="Hentschel U."/>
            <person name="Kalinowski J."/>
            <person name="Kampfer P."/>
            <person name="Glaeser S."/>
        </authorList>
    </citation>
    <scope>NUCLEOTIDE SEQUENCE [LARGE SCALE GENOMIC DNA]</scope>
    <source>
        <strain evidence="1 2">RV15</strain>
    </source>
</reference>
<dbReference type="EMBL" id="LMXB01000019">
    <property type="protein sequence ID" value="KUO22118.1"/>
    <property type="molecule type" value="Genomic_DNA"/>
</dbReference>
<protein>
    <submittedName>
        <fullName evidence="1">Uncharacterized protein</fullName>
    </submittedName>
</protein>
<organism evidence="1 2">
    <name type="scientific">Streptomyces dysideae</name>
    <dbReference type="NCBI Taxonomy" id="909626"/>
    <lineage>
        <taxon>Bacteria</taxon>
        <taxon>Bacillati</taxon>
        <taxon>Actinomycetota</taxon>
        <taxon>Actinomycetes</taxon>
        <taxon>Kitasatosporales</taxon>
        <taxon>Streptomycetaceae</taxon>
        <taxon>Streptomyces</taxon>
    </lineage>
</organism>
<comment type="caution">
    <text evidence="1">The sequence shown here is derived from an EMBL/GenBank/DDBJ whole genome shotgun (WGS) entry which is preliminary data.</text>
</comment>
<gene>
    <name evidence="1" type="ORF">AQJ91_05935</name>
</gene>
<evidence type="ECO:0000313" key="2">
    <source>
        <dbReference type="Proteomes" id="UP000053260"/>
    </source>
</evidence>